<dbReference type="Proteomes" id="UP000005632">
    <property type="component" value="Chromosome"/>
</dbReference>
<dbReference type="PANTHER" id="PTHR12526:SF630">
    <property type="entry name" value="GLYCOSYLTRANSFERASE"/>
    <property type="match status" value="1"/>
</dbReference>
<dbReference type="Pfam" id="PF00534">
    <property type="entry name" value="Glycos_transf_1"/>
    <property type="match status" value="1"/>
</dbReference>
<proteinExistence type="predicted"/>
<dbReference type="EMBL" id="CP003155">
    <property type="protein sequence ID" value="AEV30037.1"/>
    <property type="molecule type" value="Genomic_DNA"/>
</dbReference>
<dbReference type="Gene3D" id="3.40.50.2000">
    <property type="entry name" value="Glycogen Phosphorylase B"/>
    <property type="match status" value="2"/>
</dbReference>
<sequence length="386" mass="43068">MKILFLNTTGGYFGGVEQNIALATKGLTERGHICFFACQKNSAVEQQSFDALFTSTWNLGTVPLDSILAQTKPEVIYVHKFDDIESVRRVSKNIPIVRMIHDHDLYCPRRHKYYALSHKICTKKAGIGCYLDLAFLERGPKGIAFTSIRNKLNDLNENRKLHTLIVGSNYMKGELLRNGFSDGQIALLPPCIAPFAEPPKEFPKENTILFVGQLIRGKGVDTLIKAFALLKNRYPFPVTLEILGTGNDLENLQTLVQEEGLTEVVKFIGWVSHDKLVSFYDNASIVVVPSRWPEPFGMVGVEAMLRQRPVVASKVGGIPDWLEDGKTGFLAPSTEAQAFADKMLILLQDKKLAREFGMAGFRKAETAFSFATYCERLETILMGGNL</sequence>
<dbReference type="HOGENOM" id="CLU_009583_2_5_12"/>
<organism evidence="2 3">
    <name type="scientific">Sphaerochaeta pleomorpha (strain ATCC BAA-1885 / DSM 22778 / Grapes)</name>
    <dbReference type="NCBI Taxonomy" id="158190"/>
    <lineage>
        <taxon>Bacteria</taxon>
        <taxon>Pseudomonadati</taxon>
        <taxon>Spirochaetota</taxon>
        <taxon>Spirochaetia</taxon>
        <taxon>Spirochaetales</taxon>
        <taxon>Sphaerochaetaceae</taxon>
        <taxon>Sphaerochaeta</taxon>
    </lineage>
</organism>
<evidence type="ECO:0000313" key="2">
    <source>
        <dbReference type="EMBL" id="AEV30037.1"/>
    </source>
</evidence>
<dbReference type="SUPFAM" id="SSF53756">
    <property type="entry name" value="UDP-Glycosyltransferase/glycogen phosphorylase"/>
    <property type="match status" value="1"/>
</dbReference>
<evidence type="ECO:0000313" key="3">
    <source>
        <dbReference type="Proteomes" id="UP000005632"/>
    </source>
</evidence>
<protein>
    <submittedName>
        <fullName evidence="2">Glycosyltransferase</fullName>
    </submittedName>
</protein>
<dbReference type="AlphaFoldDB" id="G8QSA7"/>
<dbReference type="STRING" id="158190.SpiGrapes_2261"/>
<dbReference type="eggNOG" id="COG0438">
    <property type="taxonomic scope" value="Bacteria"/>
</dbReference>
<dbReference type="RefSeq" id="WP_014270878.1">
    <property type="nucleotide sequence ID" value="NC_016633.1"/>
</dbReference>
<dbReference type="GO" id="GO:0016757">
    <property type="term" value="F:glycosyltransferase activity"/>
    <property type="evidence" value="ECO:0007669"/>
    <property type="project" value="InterPro"/>
</dbReference>
<reference evidence="2 3" key="1">
    <citation type="submission" date="2011-11" db="EMBL/GenBank/DDBJ databases">
        <title>Complete sequence of Spirochaeta sp. grapes.</title>
        <authorList>
            <consortium name="US DOE Joint Genome Institute"/>
            <person name="Lucas S."/>
            <person name="Han J."/>
            <person name="Lapidus A."/>
            <person name="Cheng J.-F."/>
            <person name="Goodwin L."/>
            <person name="Pitluck S."/>
            <person name="Peters L."/>
            <person name="Ovchinnikova G."/>
            <person name="Munk A.C."/>
            <person name="Detter J.C."/>
            <person name="Han C."/>
            <person name="Tapia R."/>
            <person name="Land M."/>
            <person name="Hauser L."/>
            <person name="Kyrpides N."/>
            <person name="Ivanova N."/>
            <person name="Pagani I."/>
            <person name="Ritalahtilisa K."/>
            <person name="Loeffler F."/>
            <person name="Woyke T."/>
        </authorList>
    </citation>
    <scope>NUCLEOTIDE SEQUENCE [LARGE SCALE GENOMIC DNA]</scope>
    <source>
        <strain evidence="3">ATCC BAA-1885 / DSM 22778 / Grapes</strain>
    </source>
</reference>
<dbReference type="KEGG" id="sgp:SpiGrapes_2261"/>
<evidence type="ECO:0000259" key="1">
    <source>
        <dbReference type="Pfam" id="PF00534"/>
    </source>
</evidence>
<keyword evidence="3" id="KW-1185">Reference proteome</keyword>
<name>G8QSA7_SPHPG</name>
<keyword evidence="2" id="KW-0808">Transferase</keyword>
<feature type="domain" description="Glycosyl transferase family 1" evidence="1">
    <location>
        <begin position="200"/>
        <end position="360"/>
    </location>
</feature>
<dbReference type="InterPro" id="IPR001296">
    <property type="entry name" value="Glyco_trans_1"/>
</dbReference>
<gene>
    <name evidence="2" type="ordered locus">SpiGrapes_2261</name>
</gene>
<dbReference type="PANTHER" id="PTHR12526">
    <property type="entry name" value="GLYCOSYLTRANSFERASE"/>
    <property type="match status" value="1"/>
</dbReference>
<dbReference type="CDD" id="cd03801">
    <property type="entry name" value="GT4_PimA-like"/>
    <property type="match status" value="1"/>
</dbReference>
<dbReference type="OrthoDB" id="9801609at2"/>
<accession>G8QSA7</accession>